<dbReference type="OrthoDB" id="412600at2759"/>
<evidence type="ECO:0000313" key="5">
    <source>
        <dbReference type="EMBL" id="PFX28457.1"/>
    </source>
</evidence>
<feature type="region of interest" description="Disordered" evidence="2">
    <location>
        <begin position="1349"/>
        <end position="1373"/>
    </location>
</feature>
<keyword evidence="1" id="KW-0175">Coiled coil</keyword>
<comment type="caution">
    <text evidence="5">The sequence shown here is derived from an EMBL/GenBank/DDBJ whole genome shotgun (WGS) entry which is preliminary data.</text>
</comment>
<dbReference type="PROSITE" id="PS50209">
    <property type="entry name" value="CARD"/>
    <property type="match status" value="2"/>
</dbReference>
<feature type="region of interest" description="Disordered" evidence="2">
    <location>
        <begin position="98"/>
        <end position="135"/>
    </location>
</feature>
<dbReference type="InterPro" id="IPR000421">
    <property type="entry name" value="FA58C"/>
</dbReference>
<dbReference type="InterPro" id="IPR008979">
    <property type="entry name" value="Galactose-bd-like_sf"/>
</dbReference>
<protein>
    <submittedName>
        <fullName evidence="5">E3 ubiquitin-protein ligase HECTD1</fullName>
    </submittedName>
</protein>
<accession>A0A2B4SIV6</accession>
<dbReference type="GO" id="GO:0042981">
    <property type="term" value="P:regulation of apoptotic process"/>
    <property type="evidence" value="ECO:0007669"/>
    <property type="project" value="InterPro"/>
</dbReference>
<evidence type="ECO:0000259" key="3">
    <source>
        <dbReference type="PROSITE" id="PS50022"/>
    </source>
</evidence>
<dbReference type="Gene3D" id="1.10.287.1490">
    <property type="match status" value="1"/>
</dbReference>
<evidence type="ECO:0000256" key="1">
    <source>
        <dbReference type="SAM" id="Coils"/>
    </source>
</evidence>
<dbReference type="PANTHER" id="PTHR47457">
    <property type="entry name" value="OS05G0345500 PROTEIN"/>
    <property type="match status" value="1"/>
</dbReference>
<feature type="compositionally biased region" description="Basic and acidic residues" evidence="2">
    <location>
        <begin position="1066"/>
        <end position="1076"/>
    </location>
</feature>
<gene>
    <name evidence="5" type="primary">HECTD1</name>
    <name evidence="5" type="ORF">AWC38_SpisGene6823</name>
</gene>
<dbReference type="Pfam" id="PF00754">
    <property type="entry name" value="F5_F8_type_C"/>
    <property type="match status" value="1"/>
</dbReference>
<proteinExistence type="predicted"/>
<dbReference type="EMBL" id="LSMT01000083">
    <property type="protein sequence ID" value="PFX28457.1"/>
    <property type="molecule type" value="Genomic_DNA"/>
</dbReference>
<dbReference type="InterPro" id="IPR001315">
    <property type="entry name" value="CARD"/>
</dbReference>
<dbReference type="SUPFAM" id="SSF47986">
    <property type="entry name" value="DEATH domain"/>
    <property type="match status" value="2"/>
</dbReference>
<dbReference type="SUPFAM" id="SSF49785">
    <property type="entry name" value="Galactose-binding domain-like"/>
    <property type="match status" value="2"/>
</dbReference>
<dbReference type="PANTHER" id="PTHR47457:SF1">
    <property type="entry name" value="BTB DOMAIN-CONTAINING PROTEIN-RELATED"/>
    <property type="match status" value="1"/>
</dbReference>
<dbReference type="Gene3D" id="1.10.533.10">
    <property type="entry name" value="Death Domain, Fas"/>
    <property type="match status" value="2"/>
</dbReference>
<feature type="coiled-coil region" evidence="1">
    <location>
        <begin position="842"/>
        <end position="974"/>
    </location>
</feature>
<feature type="compositionally biased region" description="Basic and acidic residues" evidence="2">
    <location>
        <begin position="107"/>
        <end position="135"/>
    </location>
</feature>
<dbReference type="InterPro" id="IPR011029">
    <property type="entry name" value="DEATH-like_dom_sf"/>
</dbReference>
<sequence>MDDRHRILLHRCFSELEKDLEPKKILSESASVLDATDVRQVYERDTRVDRVHKLLDLLPRRGPKAFDVFVKALEKIQPHLTITLQNAEKVMMQEELDKGRASSAMRSSERDETKAALEKEKNEHEETKRTLEEMKSQHEAMMAESAENYKKGEKNSLKKENESLQGRLKNQKKKSNEKVEQLKTQQESKLEAKEKEIAELTKRLKGQESQIRKFSEEISKLKNDDECLRKALDEEKKKLKKTEEKLRAEVKAKGDAFNELTKLREGSARVFHYKNDFDKYGVIYWMASNFRTIAWEHPSNNSDLTKRVIASRSSDKEGSASDLLDHEHIKKKRSCTEAEQESWWRVELSKKYSLYLTVYTLRHGRDNGDSFLCNWQLEGSLDGSTWKVLKKHSNDSSLRNSSSYTATWSVEEETGAFRFFQIVQTGKNSSKDYGIYLTVCCSGNEKGSSGTDLPDNQNIGEIDEEGYKYLAILQLDQTLNTKMKGKITSEYTRGVKKLCTSKLNGGNLICGINTWAVSVVRYSAGIVDWTTEEVASMDRKTRKILAMNGCLHTRSNVARLYLSRKEGGRGLIGIEECVKRESLYGYLSEGTEWMLQTALKEKIIVEEESLQDYERRKKVEKVKNWKEKALHDKVLRHNQPDITLIHKDTQKWTLINIAVPADQNITRTEEEKVEKYQELAYEIRSIHGASKVTVIPIVIVARFGSGHSLRRLFLSTVSGSNCDLGDQGNFPRSKDENQQQTQLTCDARHKKCMNERHRDILRRHWPALRRDLEPVKLLPYLVNVLDVTDEQEVKVKATREERTDKLLEILPRRGPTAFDDFVTALQEVQPFLATPLVKEAEMEEMKTELNRARTHSARLREEVCLIRTSLENEQQKHKKTQKELKELKSIHETLMVKSKDDQRILQAKGMELENKIKSLEEELSAKEVFVGETERLRTMCNKLDDDLRNLKENFEKTSKENKELTKKLSDYQNITLNQSNSSEMTTWTSMQVGHNIFNRHSPNFHFIENEDEEMKPAFCRNDAISVELLDKTRKDIAKVTKEREDLKQKCEELEKQLQDTFTSLERTRSGSFHDRATSPGEPIQSDFEGDNPCSRCDTLEEECTLLRTERDFIKGMKVKLEEEIKELNIDIQDLRAEHAKEKQILQRELQGLREEHEKLSRDFEKELQKMLREVIEQQIARMKNLQGQNEELNELLKKQKSEVQKVSTQLKKEKSHLEKIEDEFVKVKKNLAREKKKLKETKEVMEAETKGKTDALRELAKLKVELSEKEKQKGEEIARLRKDFLDRCKCEALKEEIARLRNMPGRVLNYRKDFDRHGLIYALGTNFGTSSWVNPSSTNSFPTRIIATRSSDEQGSASDLLDTRRGGTLSGTKDEERSWWSVDLSEKYALYLTHYTLRQGRDNGMSIIRNWRLEGSLDGRTWKLLRKHENDRGLKEPYPYYTATWCVDGELGAFRYFRIFQTAKNSSGRHSIYLSGIELYGVLIERSDD</sequence>
<evidence type="ECO:0000256" key="2">
    <source>
        <dbReference type="SAM" id="MobiDB-lite"/>
    </source>
</evidence>
<feature type="region of interest" description="Disordered" evidence="2">
    <location>
        <begin position="1066"/>
        <end position="1090"/>
    </location>
</feature>
<dbReference type="Proteomes" id="UP000225706">
    <property type="component" value="Unassembled WGS sequence"/>
</dbReference>
<feature type="region of interest" description="Disordered" evidence="2">
    <location>
        <begin position="147"/>
        <end position="190"/>
    </location>
</feature>
<organism evidence="5 6">
    <name type="scientific">Stylophora pistillata</name>
    <name type="common">Smooth cauliflower coral</name>
    <dbReference type="NCBI Taxonomy" id="50429"/>
    <lineage>
        <taxon>Eukaryota</taxon>
        <taxon>Metazoa</taxon>
        <taxon>Cnidaria</taxon>
        <taxon>Anthozoa</taxon>
        <taxon>Hexacorallia</taxon>
        <taxon>Scleractinia</taxon>
        <taxon>Astrocoeniina</taxon>
        <taxon>Pocilloporidae</taxon>
        <taxon>Stylophora</taxon>
    </lineage>
</organism>
<dbReference type="PROSITE" id="PS50022">
    <property type="entry name" value="FA58C_3"/>
    <property type="match status" value="1"/>
</dbReference>
<keyword evidence="6" id="KW-1185">Reference proteome</keyword>
<dbReference type="Pfam" id="PF00619">
    <property type="entry name" value="CARD"/>
    <property type="match status" value="2"/>
</dbReference>
<dbReference type="STRING" id="50429.A0A2B4SIV6"/>
<feature type="domain" description="CARD" evidence="4">
    <location>
        <begin position="29"/>
        <end position="88"/>
    </location>
</feature>
<evidence type="ECO:0000313" key="6">
    <source>
        <dbReference type="Proteomes" id="UP000225706"/>
    </source>
</evidence>
<feature type="domain" description="CARD" evidence="4">
    <location>
        <begin position="753"/>
        <end position="840"/>
    </location>
</feature>
<feature type="compositionally biased region" description="Basic and acidic residues" evidence="2">
    <location>
        <begin position="147"/>
        <end position="162"/>
    </location>
</feature>
<evidence type="ECO:0000259" key="4">
    <source>
        <dbReference type="PROSITE" id="PS50209"/>
    </source>
</evidence>
<dbReference type="SMART" id="SM00114">
    <property type="entry name" value="CARD"/>
    <property type="match status" value="2"/>
</dbReference>
<feature type="coiled-coil region" evidence="1">
    <location>
        <begin position="1029"/>
        <end position="1063"/>
    </location>
</feature>
<feature type="coiled-coil region" evidence="1">
    <location>
        <begin position="1110"/>
        <end position="1283"/>
    </location>
</feature>
<name>A0A2B4SIV6_STYPI</name>
<feature type="domain" description="F5/8 type C" evidence="3">
    <location>
        <begin position="1328"/>
        <end position="1482"/>
    </location>
</feature>
<dbReference type="CDD" id="cd01671">
    <property type="entry name" value="CARD"/>
    <property type="match status" value="2"/>
</dbReference>
<dbReference type="Gene3D" id="2.60.120.260">
    <property type="entry name" value="Galactose-binding domain-like"/>
    <property type="match status" value="2"/>
</dbReference>
<reference evidence="6" key="1">
    <citation type="journal article" date="2017" name="bioRxiv">
        <title>Comparative analysis of the genomes of Stylophora pistillata and Acropora digitifera provides evidence for extensive differences between species of corals.</title>
        <authorList>
            <person name="Voolstra C.R."/>
            <person name="Li Y."/>
            <person name="Liew Y.J."/>
            <person name="Baumgarten S."/>
            <person name="Zoccola D."/>
            <person name="Flot J.-F."/>
            <person name="Tambutte S."/>
            <person name="Allemand D."/>
            <person name="Aranda M."/>
        </authorList>
    </citation>
    <scope>NUCLEOTIDE SEQUENCE [LARGE SCALE GENOMIC DNA]</scope>
</reference>
<feature type="compositionally biased region" description="Basic and acidic residues" evidence="2">
    <location>
        <begin position="174"/>
        <end position="190"/>
    </location>
</feature>